<sequence>MAEAVLFNTADRILANLGSSALQGIASIRGFKEELGKLETAISAIKAVLLDAEEKRIGNHQVRDWLQKLEDAVYDADELVDEFHTEALRRRVTPGGKIWPLDVNLKFLELVVMDDAISLMNKSFIYR</sequence>
<evidence type="ECO:0000313" key="6">
    <source>
        <dbReference type="Proteomes" id="UP000796880"/>
    </source>
</evidence>
<dbReference type="EMBL" id="VOIH02000009">
    <property type="protein sequence ID" value="KAF3437388.1"/>
    <property type="molecule type" value="Genomic_DNA"/>
</dbReference>
<dbReference type="InterPro" id="IPR041118">
    <property type="entry name" value="Rx_N"/>
</dbReference>
<evidence type="ECO:0000256" key="2">
    <source>
        <dbReference type="ARBA" id="ARBA00022741"/>
    </source>
</evidence>
<evidence type="ECO:0000256" key="1">
    <source>
        <dbReference type="ARBA" id="ARBA00022737"/>
    </source>
</evidence>
<keyword evidence="6" id="KW-1185">Reference proteome</keyword>
<name>A0A8K0DZT7_9ROSA</name>
<gene>
    <name evidence="5" type="ORF">FNV43_RR20141</name>
</gene>
<keyword evidence="1" id="KW-0677">Repeat</keyword>
<dbReference type="GO" id="GO:0006952">
    <property type="term" value="P:defense response"/>
    <property type="evidence" value="ECO:0007669"/>
    <property type="project" value="UniProtKB-KW"/>
</dbReference>
<keyword evidence="3" id="KW-0611">Plant defense</keyword>
<comment type="caution">
    <text evidence="5">The sequence shown here is derived from an EMBL/GenBank/DDBJ whole genome shotgun (WGS) entry which is preliminary data.</text>
</comment>
<accession>A0A8K0DZT7</accession>
<reference evidence="5" key="1">
    <citation type="submission" date="2020-03" db="EMBL/GenBank/DDBJ databases">
        <title>A high-quality chromosome-level genome assembly of a woody plant with both climbing and erect habits, Rhamnella rubrinervis.</title>
        <authorList>
            <person name="Lu Z."/>
            <person name="Yang Y."/>
            <person name="Zhu X."/>
            <person name="Sun Y."/>
        </authorList>
    </citation>
    <scope>NUCLEOTIDE SEQUENCE</scope>
    <source>
        <strain evidence="5">BYM</strain>
        <tissue evidence="5">Leaf</tissue>
    </source>
</reference>
<proteinExistence type="predicted"/>
<dbReference type="GO" id="GO:0000166">
    <property type="term" value="F:nucleotide binding"/>
    <property type="evidence" value="ECO:0007669"/>
    <property type="project" value="UniProtKB-KW"/>
</dbReference>
<dbReference type="Proteomes" id="UP000796880">
    <property type="component" value="Unassembled WGS sequence"/>
</dbReference>
<evidence type="ECO:0000313" key="5">
    <source>
        <dbReference type="EMBL" id="KAF3437388.1"/>
    </source>
</evidence>
<keyword evidence="2" id="KW-0547">Nucleotide-binding</keyword>
<dbReference type="Gene3D" id="1.20.5.4130">
    <property type="match status" value="1"/>
</dbReference>
<dbReference type="OrthoDB" id="1686037at2759"/>
<feature type="domain" description="Disease resistance N-terminal" evidence="4">
    <location>
        <begin position="13"/>
        <end position="95"/>
    </location>
</feature>
<dbReference type="AlphaFoldDB" id="A0A8K0DZT7"/>
<evidence type="ECO:0000256" key="3">
    <source>
        <dbReference type="ARBA" id="ARBA00022821"/>
    </source>
</evidence>
<dbReference type="Pfam" id="PF18052">
    <property type="entry name" value="Rx_N"/>
    <property type="match status" value="1"/>
</dbReference>
<evidence type="ECO:0000259" key="4">
    <source>
        <dbReference type="Pfam" id="PF18052"/>
    </source>
</evidence>
<organism evidence="5 6">
    <name type="scientific">Rhamnella rubrinervis</name>
    <dbReference type="NCBI Taxonomy" id="2594499"/>
    <lineage>
        <taxon>Eukaryota</taxon>
        <taxon>Viridiplantae</taxon>
        <taxon>Streptophyta</taxon>
        <taxon>Embryophyta</taxon>
        <taxon>Tracheophyta</taxon>
        <taxon>Spermatophyta</taxon>
        <taxon>Magnoliopsida</taxon>
        <taxon>eudicotyledons</taxon>
        <taxon>Gunneridae</taxon>
        <taxon>Pentapetalae</taxon>
        <taxon>rosids</taxon>
        <taxon>fabids</taxon>
        <taxon>Rosales</taxon>
        <taxon>Rhamnaceae</taxon>
        <taxon>rhamnoid group</taxon>
        <taxon>Rhamneae</taxon>
        <taxon>Rhamnella</taxon>
    </lineage>
</organism>
<protein>
    <recommendedName>
        <fullName evidence="4">Disease resistance N-terminal domain-containing protein</fullName>
    </recommendedName>
</protein>